<reference evidence="1" key="2">
    <citation type="journal article" date="2015" name="Fish Shellfish Immunol.">
        <title>Early steps in the European eel (Anguilla anguilla)-Vibrio vulnificus interaction in the gills: Role of the RtxA13 toxin.</title>
        <authorList>
            <person name="Callol A."/>
            <person name="Pajuelo D."/>
            <person name="Ebbesson L."/>
            <person name="Teles M."/>
            <person name="MacKenzie S."/>
            <person name="Amaro C."/>
        </authorList>
    </citation>
    <scope>NUCLEOTIDE SEQUENCE</scope>
</reference>
<sequence>MKLNNTHTIFTQYGTVPILLSLCRIESLVFSLHSYQGRAQSKWKQSHIHRCQTKSFPV</sequence>
<name>A0A0E9S249_ANGAN</name>
<protein>
    <submittedName>
        <fullName evidence="1">Uncharacterized protein</fullName>
    </submittedName>
</protein>
<reference evidence="1" key="1">
    <citation type="submission" date="2014-11" db="EMBL/GenBank/DDBJ databases">
        <authorList>
            <person name="Amaro Gonzalez C."/>
        </authorList>
    </citation>
    <scope>NUCLEOTIDE SEQUENCE</scope>
</reference>
<dbReference type="EMBL" id="GBXM01073964">
    <property type="protein sequence ID" value="JAH34613.1"/>
    <property type="molecule type" value="Transcribed_RNA"/>
</dbReference>
<proteinExistence type="predicted"/>
<evidence type="ECO:0000313" key="1">
    <source>
        <dbReference type="EMBL" id="JAH34613.1"/>
    </source>
</evidence>
<dbReference type="AlphaFoldDB" id="A0A0E9S249"/>
<accession>A0A0E9S249</accession>
<organism evidence="1">
    <name type="scientific">Anguilla anguilla</name>
    <name type="common">European freshwater eel</name>
    <name type="synonym">Muraena anguilla</name>
    <dbReference type="NCBI Taxonomy" id="7936"/>
    <lineage>
        <taxon>Eukaryota</taxon>
        <taxon>Metazoa</taxon>
        <taxon>Chordata</taxon>
        <taxon>Craniata</taxon>
        <taxon>Vertebrata</taxon>
        <taxon>Euteleostomi</taxon>
        <taxon>Actinopterygii</taxon>
        <taxon>Neopterygii</taxon>
        <taxon>Teleostei</taxon>
        <taxon>Anguilliformes</taxon>
        <taxon>Anguillidae</taxon>
        <taxon>Anguilla</taxon>
    </lineage>
</organism>